<dbReference type="Gene3D" id="3.30.1330.60">
    <property type="entry name" value="OmpA-like domain"/>
    <property type="match status" value="1"/>
</dbReference>
<dbReference type="PROSITE" id="PS51123">
    <property type="entry name" value="OMPA_2"/>
    <property type="match status" value="1"/>
</dbReference>
<feature type="compositionally biased region" description="Low complexity" evidence="2">
    <location>
        <begin position="244"/>
        <end position="261"/>
    </location>
</feature>
<dbReference type="InterPro" id="IPR009282">
    <property type="entry name" value="DUF937"/>
</dbReference>
<dbReference type="InterPro" id="IPR036737">
    <property type="entry name" value="OmpA-like_sf"/>
</dbReference>
<dbReference type="Proteomes" id="UP000308891">
    <property type="component" value="Unassembled WGS sequence"/>
</dbReference>
<accession>A0A4T0UX30</accession>
<feature type="compositionally biased region" description="Pro residues" evidence="2">
    <location>
        <begin position="230"/>
        <end position="243"/>
    </location>
</feature>
<keyword evidence="5" id="KW-1185">Reference proteome</keyword>
<dbReference type="Pfam" id="PF00691">
    <property type="entry name" value="OmpA"/>
    <property type="match status" value="1"/>
</dbReference>
<evidence type="ECO:0000256" key="2">
    <source>
        <dbReference type="SAM" id="MobiDB-lite"/>
    </source>
</evidence>
<feature type="domain" description="OmpA-like" evidence="3">
    <location>
        <begin position="261"/>
        <end position="372"/>
    </location>
</feature>
<sequence length="372" mass="37825">MSELTERLTQRLQDIFVAPAAQGEALGADALGALIAGFTPVLVGQLAQASHSPEGMTRLLTLFNDPGLPHPDEASTLLDGGHRERLAGLGGQLLDKALGGQAAPLETGLAAASALDRTEITRLLSLATPFALALLRKDAGGGEVSAAALARLFGHEAPPSAAAAALAGAEGVDLKKPAVAAPAPAVDAPKSGWSRLLPWLALAAIAVIALLQLKSCDKDGASTAEMPMPAATPAPEQPAPLPASAPAASAPAALTDASAPAAAPEAPAPVSLYYDRSVTRVPDDAAKLLEPIVAFLKSHPDARVEIRGYHDRDGAQALNTALAAGRAEAARVYLEKAGVPAAQIEEVAPASTLGDDADNRRARRADLTVVLR</sequence>
<evidence type="ECO:0000256" key="1">
    <source>
        <dbReference type="PROSITE-ProRule" id="PRU00473"/>
    </source>
</evidence>
<keyword evidence="1" id="KW-0472">Membrane</keyword>
<dbReference type="InterPro" id="IPR006665">
    <property type="entry name" value="OmpA-like"/>
</dbReference>
<evidence type="ECO:0000259" key="3">
    <source>
        <dbReference type="PROSITE" id="PS51123"/>
    </source>
</evidence>
<dbReference type="Pfam" id="PF06078">
    <property type="entry name" value="DUF937"/>
    <property type="match status" value="1"/>
</dbReference>
<protein>
    <submittedName>
        <fullName evidence="4">DUF937 domain-containing protein</fullName>
    </submittedName>
</protein>
<gene>
    <name evidence="4" type="ORF">E5K04_06520</name>
</gene>
<organism evidence="4 5">
    <name type="scientific">Crenobacter intestini</name>
    <dbReference type="NCBI Taxonomy" id="2563443"/>
    <lineage>
        <taxon>Bacteria</taxon>
        <taxon>Pseudomonadati</taxon>
        <taxon>Pseudomonadota</taxon>
        <taxon>Betaproteobacteria</taxon>
        <taxon>Neisseriales</taxon>
        <taxon>Neisseriaceae</taxon>
        <taxon>Crenobacter</taxon>
    </lineage>
</organism>
<proteinExistence type="predicted"/>
<evidence type="ECO:0000313" key="4">
    <source>
        <dbReference type="EMBL" id="TIC83669.1"/>
    </source>
</evidence>
<feature type="region of interest" description="Disordered" evidence="2">
    <location>
        <begin position="224"/>
        <end position="261"/>
    </location>
</feature>
<reference evidence="4 5" key="1">
    <citation type="submission" date="2019-04" db="EMBL/GenBank/DDBJ databases">
        <title>Crenobacter sp. nov.</title>
        <authorList>
            <person name="Shi S."/>
        </authorList>
    </citation>
    <scope>NUCLEOTIDE SEQUENCE [LARGE SCALE GENOMIC DNA]</scope>
    <source>
        <strain evidence="4 5">GY 70310</strain>
    </source>
</reference>
<comment type="caution">
    <text evidence="4">The sequence shown here is derived from an EMBL/GenBank/DDBJ whole genome shotgun (WGS) entry which is preliminary data.</text>
</comment>
<dbReference type="GO" id="GO:0016020">
    <property type="term" value="C:membrane"/>
    <property type="evidence" value="ECO:0007669"/>
    <property type="project" value="UniProtKB-UniRule"/>
</dbReference>
<evidence type="ECO:0000313" key="5">
    <source>
        <dbReference type="Proteomes" id="UP000308891"/>
    </source>
</evidence>
<dbReference type="RefSeq" id="WP_136552176.1">
    <property type="nucleotide sequence ID" value="NZ_STGJ01000006.1"/>
</dbReference>
<name>A0A4T0UX30_9NEIS</name>
<dbReference type="AlphaFoldDB" id="A0A4T0UX30"/>
<dbReference type="SUPFAM" id="SSF103088">
    <property type="entry name" value="OmpA-like"/>
    <property type="match status" value="1"/>
</dbReference>
<dbReference type="EMBL" id="STGJ01000006">
    <property type="protein sequence ID" value="TIC83669.1"/>
    <property type="molecule type" value="Genomic_DNA"/>
</dbReference>
<dbReference type="OrthoDB" id="9808652at2"/>